<evidence type="ECO:0000313" key="2">
    <source>
        <dbReference type="Proteomes" id="UP000774570"/>
    </source>
</evidence>
<dbReference type="PIRSF" id="PIRSF017393">
    <property type="entry name" value="MTase_SAV2177"/>
    <property type="match status" value="1"/>
</dbReference>
<dbReference type="InterPro" id="IPR029063">
    <property type="entry name" value="SAM-dependent_MTases_sf"/>
</dbReference>
<dbReference type="Gene3D" id="3.40.50.150">
    <property type="entry name" value="Vaccinia Virus protein VP39"/>
    <property type="match status" value="1"/>
</dbReference>
<dbReference type="InterPro" id="IPR006764">
    <property type="entry name" value="SAM_dep_MeTrfase_SAV2177_type"/>
</dbReference>
<reference evidence="1 2" key="1">
    <citation type="submission" date="2021-07" db="EMBL/GenBank/DDBJ databases">
        <title>Actinomadura sp. PM05-2 isolated from lichen.</title>
        <authorList>
            <person name="Somphong A."/>
            <person name="Phongsopitanun W."/>
            <person name="Tanasupawat S."/>
            <person name="Peongsungnone V."/>
        </authorList>
    </citation>
    <scope>NUCLEOTIDE SEQUENCE [LARGE SCALE GENOMIC DNA]</scope>
    <source>
        <strain evidence="1 2">PM05-2</strain>
    </source>
</reference>
<name>A0ABS7FNP1_9ACTN</name>
<dbReference type="GO" id="GO:0032259">
    <property type="term" value="P:methylation"/>
    <property type="evidence" value="ECO:0007669"/>
    <property type="project" value="UniProtKB-KW"/>
</dbReference>
<accession>A0ABS7FNP1</accession>
<organism evidence="1 2">
    <name type="scientific">Actinomadura parmotrematis</name>
    <dbReference type="NCBI Taxonomy" id="2864039"/>
    <lineage>
        <taxon>Bacteria</taxon>
        <taxon>Bacillati</taxon>
        <taxon>Actinomycetota</taxon>
        <taxon>Actinomycetes</taxon>
        <taxon>Streptosporangiales</taxon>
        <taxon>Thermomonosporaceae</taxon>
        <taxon>Actinomadura</taxon>
    </lineage>
</organism>
<dbReference type="SUPFAM" id="SSF53335">
    <property type="entry name" value="S-adenosyl-L-methionine-dependent methyltransferases"/>
    <property type="match status" value="1"/>
</dbReference>
<comment type="caution">
    <text evidence="1">The sequence shown here is derived from an EMBL/GenBank/DDBJ whole genome shotgun (WGS) entry which is preliminary data.</text>
</comment>
<dbReference type="GO" id="GO:0008168">
    <property type="term" value="F:methyltransferase activity"/>
    <property type="evidence" value="ECO:0007669"/>
    <property type="project" value="UniProtKB-KW"/>
</dbReference>
<protein>
    <submittedName>
        <fullName evidence="1">SAM-dependent methyltransferase</fullName>
    </submittedName>
</protein>
<keyword evidence="1" id="KW-0808">Transferase</keyword>
<dbReference type="Pfam" id="PF04672">
    <property type="entry name" value="Methyltransf_19"/>
    <property type="match status" value="1"/>
</dbReference>
<keyword evidence="1" id="KW-0489">Methyltransferase</keyword>
<gene>
    <name evidence="1" type="ORF">K1Y72_03325</name>
</gene>
<proteinExistence type="predicted"/>
<sequence>MLPSRSEVFVDSPTVPSGIDPTKAHPARRYNYWLGGKDNYAADRASADLVASGFPTVRTAALENRAFMRRAVTYLARERGVDQFLDIGTGLPSAGNVHEIAQSIIPSARVVYVDNDPIVLVHARALLTSSSQGATAYLDADLRDPRKILDHRDLARTLDLDRPVALMLIAVTHFLVDEDDPAGIVATLVDALPSGSFVVMTNATGDYLTPERYAENVEVNKRSGVPFRLRSAAEFAALLGDLEPLPPGICSVVEWRPDLEERAVLPTVEEVSMHCAVARVP</sequence>
<dbReference type="Proteomes" id="UP000774570">
    <property type="component" value="Unassembled WGS sequence"/>
</dbReference>
<dbReference type="EMBL" id="JAIBOA010000002">
    <property type="protein sequence ID" value="MBW8481389.1"/>
    <property type="molecule type" value="Genomic_DNA"/>
</dbReference>
<evidence type="ECO:0000313" key="1">
    <source>
        <dbReference type="EMBL" id="MBW8481389.1"/>
    </source>
</evidence>
<keyword evidence="2" id="KW-1185">Reference proteome</keyword>